<dbReference type="InterPro" id="IPR023298">
    <property type="entry name" value="ATPase_P-typ_TM_dom_sf"/>
</dbReference>
<dbReference type="PANTHER" id="PTHR43294:SF21">
    <property type="entry name" value="CATION TRANSPORTING ATPASE"/>
    <property type="match status" value="1"/>
</dbReference>
<dbReference type="PANTHER" id="PTHR43294">
    <property type="entry name" value="SODIUM/POTASSIUM-TRANSPORTING ATPASE SUBUNIT ALPHA"/>
    <property type="match status" value="1"/>
</dbReference>
<feature type="transmembrane region" description="Helical" evidence="3">
    <location>
        <begin position="169"/>
        <end position="190"/>
    </location>
</feature>
<evidence type="ECO:0000313" key="6">
    <source>
        <dbReference type="Proteomes" id="UP000623461"/>
    </source>
</evidence>
<evidence type="ECO:0000256" key="2">
    <source>
        <dbReference type="ARBA" id="ARBA00022475"/>
    </source>
</evidence>
<dbReference type="EMBL" id="BMNZ01000005">
    <property type="protein sequence ID" value="GGN00809.1"/>
    <property type="molecule type" value="Genomic_DNA"/>
</dbReference>
<dbReference type="SUPFAM" id="SSF81665">
    <property type="entry name" value="Calcium ATPase, transmembrane domain M"/>
    <property type="match status" value="1"/>
</dbReference>
<gene>
    <name evidence="5" type="ORF">GCM10009721_29930</name>
</gene>
<evidence type="ECO:0000259" key="4">
    <source>
        <dbReference type="Pfam" id="PF00689"/>
    </source>
</evidence>
<name>A0ABQ2I7X9_9MICO</name>
<keyword evidence="3" id="KW-0812">Transmembrane</keyword>
<reference evidence="6" key="1">
    <citation type="journal article" date="2019" name="Int. J. Syst. Evol. Microbiol.">
        <title>The Global Catalogue of Microorganisms (GCM) 10K type strain sequencing project: providing services to taxonomists for standard genome sequencing and annotation.</title>
        <authorList>
            <consortium name="The Broad Institute Genomics Platform"/>
            <consortium name="The Broad Institute Genome Sequencing Center for Infectious Disease"/>
            <person name="Wu L."/>
            <person name="Ma J."/>
        </authorList>
    </citation>
    <scope>NUCLEOTIDE SEQUENCE [LARGE SCALE GENOMIC DNA]</scope>
    <source>
        <strain evidence="6">JCM 1365</strain>
    </source>
</reference>
<dbReference type="InterPro" id="IPR050510">
    <property type="entry name" value="Cation_transp_ATPase_P-type"/>
</dbReference>
<dbReference type="InterPro" id="IPR006068">
    <property type="entry name" value="ATPase_P-typ_cation-transptr_C"/>
</dbReference>
<sequence>MHRPSALEDPDRGFGPIRGRRLARSVEGQCSFVLWSLTAGHLPLALSVLQILALDIGTDLLPALALGAEPASPRVMIEPMRSGPLVDLGLLRRALLVLGPTEAVVEMLAFVGVLTLGGWSYGQTAPAHVLAPASGAAFAAVVLGQLANAFACRSASRPVGRPSLRGNRLLLLAVAVELVFLAVILGWPAAASLLGGSVPPPVGWVVALAAVPAVVLVDRAHKALRPGARRRDGVAPA</sequence>
<keyword evidence="2" id="KW-1003">Cell membrane</keyword>
<evidence type="ECO:0000256" key="3">
    <source>
        <dbReference type="SAM" id="Phobius"/>
    </source>
</evidence>
<evidence type="ECO:0000313" key="5">
    <source>
        <dbReference type="EMBL" id="GGN00809.1"/>
    </source>
</evidence>
<proteinExistence type="predicted"/>
<feature type="domain" description="Cation-transporting P-type ATPase C-terminal" evidence="4">
    <location>
        <begin position="43"/>
        <end position="223"/>
    </location>
</feature>
<keyword evidence="3" id="KW-1133">Transmembrane helix</keyword>
<feature type="transmembrane region" description="Helical" evidence="3">
    <location>
        <begin position="103"/>
        <end position="121"/>
    </location>
</feature>
<feature type="transmembrane region" description="Helical" evidence="3">
    <location>
        <begin position="202"/>
        <end position="221"/>
    </location>
</feature>
<protein>
    <recommendedName>
        <fullName evidence="4">Cation-transporting P-type ATPase C-terminal domain-containing protein</fullName>
    </recommendedName>
</protein>
<evidence type="ECO:0000256" key="1">
    <source>
        <dbReference type="ARBA" id="ARBA00004651"/>
    </source>
</evidence>
<dbReference type="Proteomes" id="UP000623461">
    <property type="component" value="Unassembled WGS sequence"/>
</dbReference>
<comment type="subcellular location">
    <subcellularLocation>
        <location evidence="1">Cell membrane</location>
        <topology evidence="1">Multi-pass membrane protein</topology>
    </subcellularLocation>
</comment>
<dbReference type="Pfam" id="PF00689">
    <property type="entry name" value="Cation_ATPase_C"/>
    <property type="match status" value="1"/>
</dbReference>
<organism evidence="5 6">
    <name type="scientific">Terrabacter tumescens</name>
    <dbReference type="NCBI Taxonomy" id="60443"/>
    <lineage>
        <taxon>Bacteria</taxon>
        <taxon>Bacillati</taxon>
        <taxon>Actinomycetota</taxon>
        <taxon>Actinomycetes</taxon>
        <taxon>Micrococcales</taxon>
        <taxon>Intrasporangiaceae</taxon>
        <taxon>Terrabacter</taxon>
    </lineage>
</organism>
<accession>A0ABQ2I7X9</accession>
<keyword evidence="6" id="KW-1185">Reference proteome</keyword>
<comment type="caution">
    <text evidence="5">The sequence shown here is derived from an EMBL/GenBank/DDBJ whole genome shotgun (WGS) entry which is preliminary data.</text>
</comment>
<keyword evidence="3" id="KW-0472">Membrane</keyword>
<feature type="transmembrane region" description="Helical" evidence="3">
    <location>
        <begin position="127"/>
        <end position="148"/>
    </location>
</feature>
<dbReference type="Gene3D" id="1.20.1110.10">
    <property type="entry name" value="Calcium-transporting ATPase, transmembrane domain"/>
    <property type="match status" value="1"/>
</dbReference>